<gene>
    <name evidence="3" type="ORF">HYN69_13940</name>
</gene>
<dbReference type="PANTHER" id="PTHR43708">
    <property type="entry name" value="CONSERVED EXPRESSED OXIDOREDUCTASE (EUROFUNG)"/>
    <property type="match status" value="1"/>
</dbReference>
<dbReference type="InterPro" id="IPR051317">
    <property type="entry name" value="Gfo/Idh/MocA_oxidoreduct"/>
</dbReference>
<evidence type="ECO:0000313" key="3">
    <source>
        <dbReference type="EMBL" id="AWB49452.1"/>
    </source>
</evidence>
<dbReference type="AlphaFoldDB" id="A0A2S0UNS9"/>
<dbReference type="KEGG" id="geh:HYN69_13940"/>
<dbReference type="InterPro" id="IPR000683">
    <property type="entry name" value="Gfo/Idh/MocA-like_OxRdtase_N"/>
</dbReference>
<dbReference type="PANTHER" id="PTHR43708:SF8">
    <property type="entry name" value="OXIDOREDUCTASE"/>
    <property type="match status" value="1"/>
</dbReference>
<reference evidence="3 4" key="1">
    <citation type="submission" date="2018-04" db="EMBL/GenBank/DDBJ databases">
        <title>Genome sequencing of Gemmobacter.</title>
        <authorList>
            <person name="Yi H."/>
            <person name="Baek M.-G."/>
        </authorList>
    </citation>
    <scope>NUCLEOTIDE SEQUENCE [LARGE SCALE GENOMIC DNA]</scope>
    <source>
        <strain evidence="3 4">HYN0069</strain>
    </source>
</reference>
<dbReference type="SUPFAM" id="SSF51735">
    <property type="entry name" value="NAD(P)-binding Rossmann-fold domains"/>
    <property type="match status" value="1"/>
</dbReference>
<evidence type="ECO:0000259" key="2">
    <source>
        <dbReference type="Pfam" id="PF22725"/>
    </source>
</evidence>
<dbReference type="OrthoDB" id="9792935at2"/>
<keyword evidence="4" id="KW-1185">Reference proteome</keyword>
<evidence type="ECO:0000313" key="4">
    <source>
        <dbReference type="Proteomes" id="UP000244496"/>
    </source>
</evidence>
<evidence type="ECO:0000259" key="1">
    <source>
        <dbReference type="Pfam" id="PF01408"/>
    </source>
</evidence>
<protein>
    <submittedName>
        <fullName evidence="3">Oxidoreductase</fullName>
    </submittedName>
</protein>
<dbReference type="RefSeq" id="WP_108436269.1">
    <property type="nucleotide sequence ID" value="NZ_CP028918.1"/>
</dbReference>
<dbReference type="Proteomes" id="UP000244496">
    <property type="component" value="Chromosome"/>
</dbReference>
<feature type="domain" description="GFO/IDH/MocA-like oxidoreductase" evidence="2">
    <location>
        <begin position="137"/>
        <end position="237"/>
    </location>
</feature>
<sequence>MTKRGVLIGCGFFARNHMEAWRRQDGVRIVGVCDTDPAKAAAFAAAYGCEAGTDAGEMLGRLRPDFVDIATTVGSHRALVELAAAHARLVICQKPFAETLEDGAAMVAACAARDVTLTVHENFRWQRPIREMKARMGLVGRPRFLRLAFRHGYDIYANQPYLAAVENLALTDVGLHLFDMARYLMGDVVRVSCEAQRRNPAVAGEDAFCALLRHASGAVSSVECSFHSTLAPDPFPQTLALLEGDAGSIEVLEGYRLRLHRGGAVEEWDAEPGCPAWGAKPWYLIQESVMAFQAHVVAVLEGRAEPAPSGADNLETLALMLAAIGSARTGKAVEL</sequence>
<dbReference type="Pfam" id="PF01408">
    <property type="entry name" value="GFO_IDH_MocA"/>
    <property type="match status" value="1"/>
</dbReference>
<organism evidence="3 4">
    <name type="scientific">Paragemmobacter aquarius</name>
    <dbReference type="NCBI Taxonomy" id="2169400"/>
    <lineage>
        <taxon>Bacteria</taxon>
        <taxon>Pseudomonadati</taxon>
        <taxon>Pseudomonadota</taxon>
        <taxon>Alphaproteobacteria</taxon>
        <taxon>Rhodobacterales</taxon>
        <taxon>Paracoccaceae</taxon>
        <taxon>Paragemmobacter</taxon>
    </lineage>
</organism>
<dbReference type="Gene3D" id="3.30.360.10">
    <property type="entry name" value="Dihydrodipicolinate Reductase, domain 2"/>
    <property type="match status" value="1"/>
</dbReference>
<dbReference type="GO" id="GO:0000166">
    <property type="term" value="F:nucleotide binding"/>
    <property type="evidence" value="ECO:0007669"/>
    <property type="project" value="InterPro"/>
</dbReference>
<dbReference type="Gene3D" id="3.40.50.720">
    <property type="entry name" value="NAD(P)-binding Rossmann-like Domain"/>
    <property type="match status" value="1"/>
</dbReference>
<dbReference type="Pfam" id="PF22725">
    <property type="entry name" value="GFO_IDH_MocA_C3"/>
    <property type="match status" value="1"/>
</dbReference>
<name>A0A2S0UNS9_9RHOB</name>
<feature type="domain" description="Gfo/Idh/MocA-like oxidoreductase N-terminal" evidence="1">
    <location>
        <begin position="5"/>
        <end position="119"/>
    </location>
</feature>
<proteinExistence type="predicted"/>
<dbReference type="EMBL" id="CP028918">
    <property type="protein sequence ID" value="AWB49452.1"/>
    <property type="molecule type" value="Genomic_DNA"/>
</dbReference>
<dbReference type="SUPFAM" id="SSF55347">
    <property type="entry name" value="Glyceraldehyde-3-phosphate dehydrogenase-like, C-terminal domain"/>
    <property type="match status" value="1"/>
</dbReference>
<dbReference type="InterPro" id="IPR055170">
    <property type="entry name" value="GFO_IDH_MocA-like_dom"/>
</dbReference>
<accession>A0A2S0UNS9</accession>
<dbReference type="InterPro" id="IPR036291">
    <property type="entry name" value="NAD(P)-bd_dom_sf"/>
</dbReference>